<feature type="transmembrane region" description="Helical" evidence="2">
    <location>
        <begin position="142"/>
        <end position="162"/>
    </location>
</feature>
<feature type="transmembrane region" description="Helical" evidence="2">
    <location>
        <begin position="265"/>
        <end position="281"/>
    </location>
</feature>
<keyword evidence="2" id="KW-1133">Transmembrane helix</keyword>
<feature type="transmembrane region" description="Helical" evidence="2">
    <location>
        <begin position="393"/>
        <end position="418"/>
    </location>
</feature>
<evidence type="ECO:0000256" key="1">
    <source>
        <dbReference type="SAM" id="Coils"/>
    </source>
</evidence>
<feature type="transmembrane region" description="Helical" evidence="2">
    <location>
        <begin position="332"/>
        <end position="351"/>
    </location>
</feature>
<dbReference type="Proteomes" id="UP000485367">
    <property type="component" value="Unassembled WGS sequence"/>
</dbReference>
<keyword evidence="2" id="KW-0812">Transmembrane</keyword>
<keyword evidence="1" id="KW-0175">Coiled coil</keyword>
<feature type="transmembrane region" description="Helical" evidence="2">
    <location>
        <begin position="208"/>
        <end position="228"/>
    </location>
</feature>
<comment type="caution">
    <text evidence="3">The sequence shown here is derived from an EMBL/GenBank/DDBJ whole genome shotgun (WGS) entry which is preliminary data.</text>
</comment>
<evidence type="ECO:0000256" key="2">
    <source>
        <dbReference type="SAM" id="Phobius"/>
    </source>
</evidence>
<feature type="transmembrane region" description="Helical" evidence="2">
    <location>
        <begin position="240"/>
        <end position="259"/>
    </location>
</feature>
<accession>A0A1V5SBD5</accession>
<evidence type="ECO:0008006" key="4">
    <source>
        <dbReference type="Google" id="ProtNLM"/>
    </source>
</evidence>
<reference evidence="3" key="1">
    <citation type="submission" date="2017-02" db="EMBL/GenBank/DDBJ databases">
        <title>Delving into the versatile metabolic prowess of the omnipresent phylum Bacteroidetes.</title>
        <authorList>
            <person name="Nobu M.K."/>
            <person name="Mei R."/>
            <person name="Narihiro T."/>
            <person name="Kuroda K."/>
            <person name="Liu W.-T."/>
        </authorList>
    </citation>
    <scope>NUCLEOTIDE SEQUENCE</scope>
    <source>
        <strain evidence="3">ADurb.Bin280</strain>
    </source>
</reference>
<keyword evidence="2" id="KW-0472">Membrane</keyword>
<feature type="transmembrane region" description="Helical" evidence="2">
    <location>
        <begin position="73"/>
        <end position="93"/>
    </location>
</feature>
<feature type="transmembrane region" description="Helical" evidence="2">
    <location>
        <begin position="461"/>
        <end position="476"/>
    </location>
</feature>
<proteinExistence type="predicted"/>
<feature type="transmembrane region" description="Helical" evidence="2">
    <location>
        <begin position="38"/>
        <end position="61"/>
    </location>
</feature>
<protein>
    <recommendedName>
        <fullName evidence="4">Glycosyltransferase RgtA/B/C/D-like domain-containing protein</fullName>
    </recommendedName>
</protein>
<sequence length="693" mass="80033">MQQTFSQKLRRYSKFYIFNLLVIAVFLIVGHFQHSILFYLKFILGPIFLFTVGLNLALALEQFIGEPLGRIRLVIWSILLSIFTLSGSLITYYSIFGRIYLQNIGIISFGVWLISIALLSYSQLTFNRESTDIKFKIDKRCFLVALISTIILAFNMFAYKFIPEADPYLYLDKIKDFVNTGSVNSGEARPVFILLFGYISSATHISPYWLFKIFLPLFVSLTLSLSYLDFARRFLNEKISWLFGILFLTFPVIVMEILISRPQSIFLLSLPAFIIIIFHSLDKKDNRRNLISLALILVMSIIGIKIHQFFLFGVLISLFALILFYSKEIRKNPLTSLLAVGATLLLLWPWAEKTGLVKIASSYCNFFYNHLSVSSFDLWFIDNYRNVDGVYMGWPGLSFICYYIYNLGLSLALLVYLLCLKSKRPHARTLTSMVLYLLLIIFVLIAEIFPRFGLAYLPDRAWLFISVTIPFVLIELSSRKVKSGDLKVLFFAILLASLSSPFLSYYKSGYVTNDEFEAAMFLKKTTSPQSLIISQESNAPMIGYFGNREFASGSSEIFFHKDFSSAINEIESTKSNYSGIKELKTEASRTKEEIEKILSTLTVKTNSQEVDLLREKVLKLEKLQVKLRDKEKKSKEIEEIYILYSTDKFESLYGSRQWWKNKNFYDADLSIFETDRFEEVFSNGGVKIWRFIQ</sequence>
<feature type="coiled-coil region" evidence="1">
    <location>
        <begin position="580"/>
        <end position="640"/>
    </location>
</feature>
<organism evidence="3">
    <name type="scientific">candidate division WS2 bacterium ADurb.Bin280</name>
    <dbReference type="NCBI Taxonomy" id="1852829"/>
    <lineage>
        <taxon>Bacteria</taxon>
        <taxon>candidate division WS2</taxon>
    </lineage>
</organism>
<feature type="transmembrane region" description="Helical" evidence="2">
    <location>
        <begin position="488"/>
        <end position="506"/>
    </location>
</feature>
<dbReference type="EMBL" id="MWBO01000062">
    <property type="protein sequence ID" value="OQA51818.1"/>
    <property type="molecule type" value="Genomic_DNA"/>
</dbReference>
<gene>
    <name evidence="3" type="ORF">BWY43_00796</name>
</gene>
<feature type="transmembrane region" description="Helical" evidence="2">
    <location>
        <begin position="99"/>
        <end position="121"/>
    </location>
</feature>
<dbReference type="AlphaFoldDB" id="A0A1V5SBD5"/>
<feature type="transmembrane region" description="Helical" evidence="2">
    <location>
        <begin position="430"/>
        <end position="449"/>
    </location>
</feature>
<feature type="transmembrane region" description="Helical" evidence="2">
    <location>
        <begin position="293"/>
        <end position="326"/>
    </location>
</feature>
<name>A0A1V5SBD5_9BACT</name>
<feature type="transmembrane region" description="Helical" evidence="2">
    <location>
        <begin position="12"/>
        <end position="32"/>
    </location>
</feature>
<evidence type="ECO:0000313" key="3">
    <source>
        <dbReference type="EMBL" id="OQA51818.1"/>
    </source>
</evidence>